<feature type="transmembrane region" description="Helical" evidence="1">
    <location>
        <begin position="7"/>
        <end position="23"/>
    </location>
</feature>
<protein>
    <recommendedName>
        <fullName evidence="2">Endonuclease/exonuclease/phosphatase domain-containing protein</fullName>
    </recommendedName>
</protein>
<dbReference type="SUPFAM" id="SSF56219">
    <property type="entry name" value="DNase I-like"/>
    <property type="match status" value="1"/>
</dbReference>
<keyword evidence="1" id="KW-1133">Transmembrane helix</keyword>
<keyword evidence="4" id="KW-1185">Reference proteome</keyword>
<feature type="domain" description="Endonuclease/exonuclease/phosphatase" evidence="2">
    <location>
        <begin position="74"/>
        <end position="274"/>
    </location>
</feature>
<keyword evidence="1" id="KW-0472">Membrane</keyword>
<evidence type="ECO:0000256" key="1">
    <source>
        <dbReference type="SAM" id="Phobius"/>
    </source>
</evidence>
<dbReference type="NCBIfam" id="NF003840">
    <property type="entry name" value="PRK05421.1-2"/>
    <property type="match status" value="1"/>
</dbReference>
<organism evidence="3 4">
    <name type="scientific">Rodentibacter caecimuris</name>
    <dbReference type="NCBI Taxonomy" id="1796644"/>
    <lineage>
        <taxon>Bacteria</taxon>
        <taxon>Pseudomonadati</taxon>
        <taxon>Pseudomonadota</taxon>
        <taxon>Gammaproteobacteria</taxon>
        <taxon>Pasteurellales</taxon>
        <taxon>Pasteurellaceae</taxon>
        <taxon>Rodentibacter</taxon>
    </lineage>
</organism>
<gene>
    <name evidence="3" type="ORF">BKG89_05465</name>
</gene>
<evidence type="ECO:0000313" key="3">
    <source>
        <dbReference type="EMBL" id="OOF69771.1"/>
    </source>
</evidence>
<dbReference type="NCBIfam" id="NF003842">
    <property type="entry name" value="PRK05421.1-4"/>
    <property type="match status" value="1"/>
</dbReference>
<keyword evidence="1" id="KW-0812">Transmembrane</keyword>
<dbReference type="Proteomes" id="UP000188820">
    <property type="component" value="Unassembled WGS sequence"/>
</dbReference>
<proteinExistence type="predicted"/>
<evidence type="ECO:0000259" key="2">
    <source>
        <dbReference type="Pfam" id="PF03372"/>
    </source>
</evidence>
<dbReference type="InterPro" id="IPR051916">
    <property type="entry name" value="GPI-anchor_lipid_remodeler"/>
</dbReference>
<dbReference type="Gene3D" id="3.60.10.10">
    <property type="entry name" value="Endonuclease/exonuclease/phosphatase"/>
    <property type="match status" value="1"/>
</dbReference>
<accession>A0ABX3KXD3</accession>
<dbReference type="Pfam" id="PF03372">
    <property type="entry name" value="Exo_endo_phos"/>
    <property type="match status" value="1"/>
</dbReference>
<evidence type="ECO:0000313" key="4">
    <source>
        <dbReference type="Proteomes" id="UP000188820"/>
    </source>
</evidence>
<dbReference type="PANTHER" id="PTHR14859">
    <property type="entry name" value="CALCOFLUOR WHITE HYPERSENSITIVE PROTEIN PRECURSOR"/>
    <property type="match status" value="1"/>
</dbReference>
<dbReference type="InterPro" id="IPR036691">
    <property type="entry name" value="Endo/exonu/phosph_ase_sf"/>
</dbReference>
<dbReference type="EMBL" id="MLAA01000023">
    <property type="protein sequence ID" value="OOF69771.1"/>
    <property type="molecule type" value="Genomic_DNA"/>
</dbReference>
<comment type="caution">
    <text evidence="3">The sequence shown here is derived from an EMBL/GenBank/DDBJ whole genome shotgun (WGS) entry which is preliminary data.</text>
</comment>
<dbReference type="RefSeq" id="WP_077463175.1">
    <property type="nucleotide sequence ID" value="NZ_MLAA01000023.1"/>
</dbReference>
<dbReference type="PANTHER" id="PTHR14859:SF1">
    <property type="entry name" value="PGAP2-INTERACTING PROTEIN"/>
    <property type="match status" value="1"/>
</dbReference>
<reference evidence="3 4" key="1">
    <citation type="submission" date="2016-10" db="EMBL/GenBank/DDBJ databases">
        <title>Rodentibacter gen. nov. and new species.</title>
        <authorList>
            <person name="Christensen H."/>
        </authorList>
    </citation>
    <scope>NUCLEOTIDE SEQUENCE [LARGE SCALE GENOMIC DNA]</scope>
    <source>
        <strain evidence="3 4">1998236014</strain>
    </source>
</reference>
<name>A0ABX3KXD3_9PAST</name>
<dbReference type="InterPro" id="IPR005135">
    <property type="entry name" value="Endo/exonuclease/phosphatase"/>
</dbReference>
<sequence length="285" mass="33382">MRKVVKASIFFTILSFITAYYFYRQIAIFDPIRIQFRSIINSYYKEIPSIKKNLQCYETDKELSVLPKKTFRLITWNIHKGQDQGWQRDLQGFEKNSDFILLQEATEQQNLSSFSEALSVSAFSYRGMQSGVTTLSRFPVNLYCAGSEKEPWILIPKVANAIRLPLEKQDSLLIINLHLINFEWYPESYLRQLNGLFSLVDRHQGPVILAGDFNSWNERRYQVLQKLIKQYGFSEVSYEQDVRLQFLDYPLDHVFTKGIKTLKATSVSLQSSDHNPILLEFELYN</sequence>